<dbReference type="Gene3D" id="1.10.287.450">
    <property type="entry name" value="Helix hairpin bin"/>
    <property type="match status" value="1"/>
</dbReference>
<dbReference type="InterPro" id="IPR011992">
    <property type="entry name" value="EF-hand-dom_pair"/>
</dbReference>
<dbReference type="Proteomes" id="UP000826195">
    <property type="component" value="Unassembled WGS sequence"/>
</dbReference>
<name>A0AAV7HSX7_COTGL</name>
<dbReference type="SUPFAM" id="SSF47473">
    <property type="entry name" value="EF-hand"/>
    <property type="match status" value="1"/>
</dbReference>
<evidence type="ECO:0000256" key="1">
    <source>
        <dbReference type="SAM" id="MobiDB-lite"/>
    </source>
</evidence>
<protein>
    <recommendedName>
        <fullName evidence="2">Suppressor APC domain-containing protein</fullName>
    </recommendedName>
</protein>
<gene>
    <name evidence="3" type="ORF">KQX54_010783</name>
</gene>
<keyword evidence="4" id="KW-1185">Reference proteome</keyword>
<evidence type="ECO:0000313" key="4">
    <source>
        <dbReference type="Proteomes" id="UP000826195"/>
    </source>
</evidence>
<reference evidence="3 4" key="1">
    <citation type="journal article" date="2021" name="J. Hered.">
        <title>A chromosome-level genome assembly of the parasitoid wasp, Cotesia glomerata (Hymenoptera: Braconidae).</title>
        <authorList>
            <person name="Pinto B.J."/>
            <person name="Weis J.J."/>
            <person name="Gamble T."/>
            <person name="Ode P.J."/>
            <person name="Paul R."/>
            <person name="Zaspel J.M."/>
        </authorList>
    </citation>
    <scope>NUCLEOTIDE SEQUENCE [LARGE SCALE GENOMIC DNA]</scope>
    <source>
        <strain evidence="3">CgM1</strain>
    </source>
</reference>
<dbReference type="AlphaFoldDB" id="A0AAV7HSX7"/>
<dbReference type="PANTHER" id="PTHR14907">
    <property type="entry name" value="FI14130P"/>
    <property type="match status" value="1"/>
</dbReference>
<dbReference type="Pfam" id="PF25825">
    <property type="entry name" value="SAPC2_N"/>
    <property type="match status" value="1"/>
</dbReference>
<proteinExistence type="predicted"/>
<comment type="caution">
    <text evidence="3">The sequence shown here is derived from an EMBL/GenBank/DDBJ whole genome shotgun (WGS) entry which is preliminary data.</text>
</comment>
<feature type="domain" description="Suppressor APC" evidence="2">
    <location>
        <begin position="3"/>
        <end position="80"/>
    </location>
</feature>
<dbReference type="InterPro" id="IPR057953">
    <property type="entry name" value="SAPC2_N"/>
</dbReference>
<feature type="region of interest" description="Disordered" evidence="1">
    <location>
        <begin position="130"/>
        <end position="176"/>
    </location>
</feature>
<dbReference type="Pfam" id="PF11414">
    <property type="entry name" value="Suppressor_APC"/>
    <property type="match status" value="1"/>
</dbReference>
<accession>A0AAV7HSX7</accession>
<evidence type="ECO:0000259" key="2">
    <source>
        <dbReference type="Pfam" id="PF25825"/>
    </source>
</evidence>
<sequence length="443" mass="51187">MDELPKSFISAMRILFGIMDHENTGFIKYVDIEKRWQHDGTQELPKDVLENLKKFTSPDGLLTFERFCSGLKICLQQKQNGIESVNNQGQFIAPLSVSNSKINNPIKNLVTSSNTATIRPNNAILQQRTFSMPQLSESRKDPRNVSLDMSKGRSTTDIKTVKIFGPPKPPRTGAATEGRIFNTDRNFDKLEIRTTLHNWQVGLMLNEEKCPQKKQASNTNYNVDATSLAKSQKNIRDTKLIETQSNHFGIAQKKSISRKKESRRHTLQNGIDYNMMKRIKQIEEEKDMLLQGFGAIDKARDWYLQQISTTQDKIKHLGEMASYVEQWTEAQQERLELQRARILEVNRHLAALINSWERGGLPLHMNLAFLNRSSPQLNQDILSRLKHQNCRLTEEVNKQNYKISLLEQEKDSLMRELYNHQSGIIQSRRSTTIHEQHDQTFII</sequence>
<feature type="compositionally biased region" description="Basic and acidic residues" evidence="1">
    <location>
        <begin position="150"/>
        <end position="160"/>
    </location>
</feature>
<dbReference type="EMBL" id="JAHXZJ010002982">
    <property type="protein sequence ID" value="KAH0534955.1"/>
    <property type="molecule type" value="Genomic_DNA"/>
</dbReference>
<evidence type="ECO:0000313" key="3">
    <source>
        <dbReference type="EMBL" id="KAH0534955.1"/>
    </source>
</evidence>
<organism evidence="3 4">
    <name type="scientific">Cotesia glomerata</name>
    <name type="common">Lepidopteran parasitic wasp</name>
    <name type="synonym">Apanteles glomeratus</name>
    <dbReference type="NCBI Taxonomy" id="32391"/>
    <lineage>
        <taxon>Eukaryota</taxon>
        <taxon>Metazoa</taxon>
        <taxon>Ecdysozoa</taxon>
        <taxon>Arthropoda</taxon>
        <taxon>Hexapoda</taxon>
        <taxon>Insecta</taxon>
        <taxon>Pterygota</taxon>
        <taxon>Neoptera</taxon>
        <taxon>Endopterygota</taxon>
        <taxon>Hymenoptera</taxon>
        <taxon>Apocrita</taxon>
        <taxon>Ichneumonoidea</taxon>
        <taxon>Braconidae</taxon>
        <taxon>Microgastrinae</taxon>
        <taxon>Cotesia</taxon>
    </lineage>
</organism>
<dbReference type="InterPro" id="IPR026828">
    <property type="entry name" value="SAPC2_1/2"/>
</dbReference>
<dbReference type="PANTHER" id="PTHR14907:SF2">
    <property type="entry name" value="SUPPRESSOR APC DOMAIN-CONTAINING PROTEIN 2"/>
    <property type="match status" value="1"/>
</dbReference>